<dbReference type="EMBL" id="FRCY01000002">
    <property type="protein sequence ID" value="SHM60294.1"/>
    <property type="molecule type" value="Genomic_DNA"/>
</dbReference>
<proteinExistence type="predicted"/>
<gene>
    <name evidence="2" type="ORF">SAMN04488057_102295</name>
</gene>
<organism evidence="2 3">
    <name type="scientific">Cyclobacterium lianum</name>
    <dbReference type="NCBI Taxonomy" id="388280"/>
    <lineage>
        <taxon>Bacteria</taxon>
        <taxon>Pseudomonadati</taxon>
        <taxon>Bacteroidota</taxon>
        <taxon>Cytophagia</taxon>
        <taxon>Cytophagales</taxon>
        <taxon>Cyclobacteriaceae</taxon>
        <taxon>Cyclobacterium</taxon>
    </lineage>
</organism>
<dbReference type="OrthoDB" id="981402at2"/>
<evidence type="ECO:0008006" key="4">
    <source>
        <dbReference type="Google" id="ProtNLM"/>
    </source>
</evidence>
<name>A0A1M7K519_9BACT</name>
<keyword evidence="1" id="KW-1133">Transmembrane helix</keyword>
<dbReference type="STRING" id="388280.SAMN04488057_102295"/>
<keyword evidence="1" id="KW-0812">Transmembrane</keyword>
<keyword evidence="1" id="KW-0472">Membrane</keyword>
<evidence type="ECO:0000313" key="3">
    <source>
        <dbReference type="Proteomes" id="UP000184513"/>
    </source>
</evidence>
<feature type="transmembrane region" description="Helical" evidence="1">
    <location>
        <begin position="324"/>
        <end position="342"/>
    </location>
</feature>
<dbReference type="Proteomes" id="UP000184513">
    <property type="component" value="Unassembled WGS sequence"/>
</dbReference>
<feature type="transmembrane region" description="Helical" evidence="1">
    <location>
        <begin position="190"/>
        <end position="211"/>
    </location>
</feature>
<reference evidence="2 3" key="1">
    <citation type="submission" date="2016-11" db="EMBL/GenBank/DDBJ databases">
        <authorList>
            <person name="Jaros S."/>
            <person name="Januszkiewicz K."/>
            <person name="Wedrychowicz H."/>
        </authorList>
    </citation>
    <scope>NUCLEOTIDE SEQUENCE [LARGE SCALE GENOMIC DNA]</scope>
    <source>
        <strain evidence="2 3">CGMCC 1.6102</strain>
    </source>
</reference>
<evidence type="ECO:0000313" key="2">
    <source>
        <dbReference type="EMBL" id="SHM60294.1"/>
    </source>
</evidence>
<accession>A0A1M7K519</accession>
<protein>
    <recommendedName>
        <fullName evidence="4">Dolichyl-phosphate-mannose-protein mannosyltransferase</fullName>
    </recommendedName>
</protein>
<keyword evidence="3" id="KW-1185">Reference proteome</keyword>
<dbReference type="AlphaFoldDB" id="A0A1M7K519"/>
<feature type="transmembrane region" description="Helical" evidence="1">
    <location>
        <begin position="151"/>
        <end position="178"/>
    </location>
</feature>
<feature type="transmembrane region" description="Helical" evidence="1">
    <location>
        <begin position="69"/>
        <end position="87"/>
    </location>
</feature>
<feature type="transmembrane region" description="Helical" evidence="1">
    <location>
        <begin position="242"/>
        <end position="261"/>
    </location>
</feature>
<evidence type="ECO:0000256" key="1">
    <source>
        <dbReference type="SAM" id="Phobius"/>
    </source>
</evidence>
<feature type="transmembrane region" description="Helical" evidence="1">
    <location>
        <begin position="273"/>
        <end position="289"/>
    </location>
</feature>
<sequence length="454" mass="53075">MIGIFFLLILLRIPYYLMDIPITQPELLWQLLGERMTAGNLHFADTIDSTGPLSALVYGINQLLFENSLLSFSLISFLLILFQIFYTNELLIRVNAYEESNYLPAFIMVILYQLSFDFMTLSPALMGNTFLLLAMGQLLRLTSVNANTVPAVLLMGFWAGIAFCFHFSYLALLPFFILTGLLVNGFTFQQLNLLVTSYLLPFAACAVFYFWQDALSEFFRLYVVLGVKIQALYHVAIKDLLYIFSLPLLLTLFGYFLNNTMHRMNVNQQKQNQLLFLYLLFNIATFFLMERISPYQFVSIFPPIAYFTTHLFTISSKRMMQQSMAYGLLLIIPFIGYSWVFYQKNEPSFERYKVNIDAGRDIPKDSSVMVLDDNLDSYNQAKAASPYLNFRLTRLYFEGMDERERKVRIYRDLKRESPDLIIDETQVFHLWTKDIPHYRFLYENEGAGRYRKIR</sequence>